<evidence type="ECO:0000313" key="6">
    <source>
        <dbReference type="Proteomes" id="UP000003178"/>
    </source>
</evidence>
<feature type="compositionally biased region" description="Polar residues" evidence="2">
    <location>
        <begin position="50"/>
        <end position="60"/>
    </location>
</feature>
<feature type="compositionally biased region" description="Low complexity" evidence="2">
    <location>
        <begin position="71"/>
        <end position="94"/>
    </location>
</feature>
<dbReference type="eggNOG" id="COG1705">
    <property type="taxonomic scope" value="Bacteria"/>
</dbReference>
<dbReference type="PANTHER" id="PTHR33308:SF9">
    <property type="entry name" value="PEPTIDOGLYCAN HYDROLASE FLGJ"/>
    <property type="match status" value="1"/>
</dbReference>
<dbReference type="Gene3D" id="1.10.530.10">
    <property type="match status" value="1"/>
</dbReference>
<feature type="transmembrane region" description="Helical" evidence="3">
    <location>
        <begin position="105"/>
        <end position="124"/>
    </location>
</feature>
<dbReference type="SMART" id="SM00047">
    <property type="entry name" value="LYZ2"/>
    <property type="match status" value="1"/>
</dbReference>
<dbReference type="STRING" id="500633.CLOHIR_01915"/>
<organism evidence="5 6">
    <name type="scientific">Peptacetobacter hiranonis (strain DSM 13275 / JCM 10541 / KCTC 15199 / TO-931)</name>
    <name type="common">Clostridium hiranonis</name>
    <dbReference type="NCBI Taxonomy" id="500633"/>
    <lineage>
        <taxon>Bacteria</taxon>
        <taxon>Bacillati</taxon>
        <taxon>Bacillota</taxon>
        <taxon>Clostridia</taxon>
        <taxon>Peptostreptococcales</taxon>
        <taxon>Peptostreptococcaceae</taxon>
        <taxon>Peptacetobacter</taxon>
    </lineage>
</organism>
<dbReference type="InterPro" id="IPR002901">
    <property type="entry name" value="MGlyc_endo_b_GlcNAc-like_dom"/>
</dbReference>
<dbReference type="AlphaFoldDB" id="B6G1A9"/>
<protein>
    <submittedName>
        <fullName evidence="5">Mannosyl-glycoprotein endo-beta-N-acetylglucosaminidase</fullName>
    </submittedName>
</protein>
<feature type="domain" description="Mannosyl-glycoprotein endo-beta-N-acetylglucosamidase-like" evidence="4">
    <location>
        <begin position="125"/>
        <end position="290"/>
    </location>
</feature>
<evidence type="ECO:0000256" key="3">
    <source>
        <dbReference type="SAM" id="Phobius"/>
    </source>
</evidence>
<comment type="caution">
    <text evidence="5">The sequence shown here is derived from an EMBL/GenBank/DDBJ whole genome shotgun (WGS) entry which is preliminary data.</text>
</comment>
<dbReference type="InterPro" id="IPR051056">
    <property type="entry name" value="Glycosyl_Hydrolase_73"/>
</dbReference>
<dbReference type="HOGENOM" id="CLU_942349_0_0_9"/>
<evidence type="ECO:0000259" key="4">
    <source>
        <dbReference type="SMART" id="SM00047"/>
    </source>
</evidence>
<reference evidence="5 6" key="2">
    <citation type="submission" date="2008-10" db="EMBL/GenBank/DDBJ databases">
        <title>Draft genome sequence of Clostridium hiranonis (DSM 13275).</title>
        <authorList>
            <person name="Sudarsanam P."/>
            <person name="Ley R."/>
            <person name="Guruge J."/>
            <person name="Turnbaugh P.J."/>
            <person name="Mahowald M."/>
            <person name="Liep D."/>
            <person name="Gordon J."/>
        </authorList>
    </citation>
    <scope>NUCLEOTIDE SEQUENCE [LARGE SCALE GENOMIC DNA]</scope>
    <source>
        <strain evidence="5 6">DSM 13275</strain>
    </source>
</reference>
<name>B6G1A9_PEPHT</name>
<feature type="region of interest" description="Disordered" evidence="2">
    <location>
        <begin position="1"/>
        <end position="100"/>
    </location>
</feature>
<dbReference type="Pfam" id="PF01832">
    <property type="entry name" value="Glucosaminidase"/>
    <property type="match status" value="1"/>
</dbReference>
<gene>
    <name evidence="5" type="ORF">CLOHIR_01915</name>
</gene>
<dbReference type="EMBL" id="ABWP01000071">
    <property type="protein sequence ID" value="EEA84515.1"/>
    <property type="molecule type" value="Genomic_DNA"/>
</dbReference>
<evidence type="ECO:0000313" key="5">
    <source>
        <dbReference type="EMBL" id="EEA84515.1"/>
    </source>
</evidence>
<feature type="compositionally biased region" description="Basic residues" evidence="2">
    <location>
        <begin position="36"/>
        <end position="45"/>
    </location>
</feature>
<dbReference type="PANTHER" id="PTHR33308">
    <property type="entry name" value="PEPTIDOGLYCAN HYDROLASE FLGJ"/>
    <property type="match status" value="1"/>
</dbReference>
<keyword evidence="6" id="KW-1185">Reference proteome</keyword>
<keyword evidence="3" id="KW-0472">Membrane</keyword>
<reference evidence="5 6" key="1">
    <citation type="submission" date="2008-09" db="EMBL/GenBank/DDBJ databases">
        <authorList>
            <person name="Fulton L."/>
            <person name="Clifton S."/>
            <person name="Fulton B."/>
            <person name="Xu J."/>
            <person name="Minx P."/>
            <person name="Pepin K.H."/>
            <person name="Johnson M."/>
            <person name="Thiruvilangam P."/>
            <person name="Bhonagiri V."/>
            <person name="Nash W.E."/>
            <person name="Mardis E.R."/>
            <person name="Wilson R.K."/>
        </authorList>
    </citation>
    <scope>NUCLEOTIDE SEQUENCE [LARGE SCALE GENOMIC DNA]</scope>
    <source>
        <strain evidence="5 6">DSM 13275</strain>
    </source>
</reference>
<evidence type="ECO:0000256" key="2">
    <source>
        <dbReference type="SAM" id="MobiDB-lite"/>
    </source>
</evidence>
<keyword evidence="3" id="KW-0812">Transmembrane</keyword>
<dbReference type="GO" id="GO:0004040">
    <property type="term" value="F:amidase activity"/>
    <property type="evidence" value="ECO:0007669"/>
    <property type="project" value="InterPro"/>
</dbReference>
<proteinExistence type="predicted"/>
<accession>B6G1A9</accession>
<evidence type="ECO:0000256" key="1">
    <source>
        <dbReference type="ARBA" id="ARBA00022801"/>
    </source>
</evidence>
<dbReference type="Proteomes" id="UP000003178">
    <property type="component" value="Unassembled WGS sequence"/>
</dbReference>
<keyword evidence="3" id="KW-1133">Transmembrane helix</keyword>
<keyword evidence="1" id="KW-0378">Hydrolase</keyword>
<sequence length="295" mass="33359">MHMDENNIDSKRLDDMRKSVQGKIKEREDDRNLGVKPKKVNSSKKVKSELNATKGKSSQSRAKKSGTGGNSKKVAGSTKGGSSKSKNSKKPTSNKSKKAKKKTRNISIILVVLTILIFAIYSTFGRGYIEDMQREDFIEMVEPIAVDVYEKYGIYPSVTISRAAIESNWGKSELSKEYFNLFGIKADKSWNGRSVNMNTKEGYNDTENAAFRRYRSYKESIYDYGKFLSENKRYEKAGLFKAKDGKAQAQVLEDAGYATKENSKGELVYADVLINLMDKYNLDKVDAEYDPKVKR</sequence>
<feature type="compositionally biased region" description="Basic and acidic residues" evidence="2">
    <location>
        <begin position="1"/>
        <end position="33"/>
    </location>
</feature>